<keyword evidence="1 3" id="KW-0853">WD repeat</keyword>
<dbReference type="KEGG" id="bgg:CFK41_03130"/>
<dbReference type="OrthoDB" id="4793194at2"/>
<keyword evidence="2" id="KW-0677">Repeat</keyword>
<feature type="repeat" description="WD" evidence="3">
    <location>
        <begin position="86"/>
        <end position="113"/>
    </location>
</feature>
<reference evidence="4 5" key="1">
    <citation type="journal article" date="2014" name="Int. J. Syst. Evol. Microbiol.">
        <title>Brachybacterium ginsengisoli sp. nov., isolated from soil of a ginseng field.</title>
        <authorList>
            <person name="Hoang V.A."/>
            <person name="Kim Y.J."/>
            <person name="Nguyen N.L."/>
            <person name="Yang D.C."/>
        </authorList>
    </citation>
    <scope>NUCLEOTIDE SEQUENCE [LARGE SCALE GENOMIC DNA]</scope>
    <source>
        <strain evidence="4 5">DCY80</strain>
    </source>
</reference>
<evidence type="ECO:0000256" key="2">
    <source>
        <dbReference type="ARBA" id="ARBA00022737"/>
    </source>
</evidence>
<evidence type="ECO:0000313" key="5">
    <source>
        <dbReference type="Proteomes" id="UP000217889"/>
    </source>
</evidence>
<dbReference type="PROSITE" id="PS00678">
    <property type="entry name" value="WD_REPEATS_1"/>
    <property type="match status" value="1"/>
</dbReference>
<protein>
    <submittedName>
        <fullName evidence="4">Uncharacterized protein</fullName>
    </submittedName>
</protein>
<organism evidence="4 5">
    <name type="scientific">Brachybacterium ginsengisoli</name>
    <dbReference type="NCBI Taxonomy" id="1331682"/>
    <lineage>
        <taxon>Bacteria</taxon>
        <taxon>Bacillati</taxon>
        <taxon>Actinomycetota</taxon>
        <taxon>Actinomycetes</taxon>
        <taxon>Micrococcales</taxon>
        <taxon>Dermabacteraceae</taxon>
        <taxon>Brachybacterium</taxon>
    </lineage>
</organism>
<accession>A0A291GUP4</accession>
<sequence length="296" mass="32203">MDRRGRRRLPHVVVQWRRSAPGAGLRGSRTALRDADRGGRAAGHGICDGTRLAIADRRHIAIVSVDGELLWNLIGHEDPRDTAARITALAFHPDGTQLASTSTDGTVRLWDVSGDQCGAGHVLQPDTPAPTALSFIEEGRILVIGGTEVHGRSDPPNHLSRWDPATGERREVLDDQERILVDFGHSADGTLVLVTYAPATLEVHAPDGTASTGPEVSPYTHSARLAVGAQSRIALQSPGELLIWDRATGEETRFEDRLLQRICWSPDESVLYTLDEATGVSAWDGQDWRAFDLPRS</sequence>
<proteinExistence type="predicted"/>
<dbReference type="InterPro" id="IPR001680">
    <property type="entry name" value="WD40_rpt"/>
</dbReference>
<dbReference type="InterPro" id="IPR019775">
    <property type="entry name" value="WD40_repeat_CS"/>
</dbReference>
<evidence type="ECO:0000313" key="4">
    <source>
        <dbReference type="EMBL" id="ATG53882.1"/>
    </source>
</evidence>
<evidence type="ECO:0000256" key="1">
    <source>
        <dbReference type="ARBA" id="ARBA00022574"/>
    </source>
</evidence>
<dbReference type="Pfam" id="PF00400">
    <property type="entry name" value="WD40"/>
    <property type="match status" value="1"/>
</dbReference>
<dbReference type="PANTHER" id="PTHR19879:SF9">
    <property type="entry name" value="TRANSCRIPTION INITIATION FACTOR TFIID SUBUNIT 5"/>
    <property type="match status" value="1"/>
</dbReference>
<dbReference type="EMBL" id="CP023564">
    <property type="protein sequence ID" value="ATG53882.1"/>
    <property type="molecule type" value="Genomic_DNA"/>
</dbReference>
<dbReference type="PROSITE" id="PS50082">
    <property type="entry name" value="WD_REPEATS_2"/>
    <property type="match status" value="1"/>
</dbReference>
<dbReference type="AlphaFoldDB" id="A0A291GUP4"/>
<dbReference type="PROSITE" id="PS50294">
    <property type="entry name" value="WD_REPEATS_REGION"/>
    <property type="match status" value="1"/>
</dbReference>
<evidence type="ECO:0000256" key="3">
    <source>
        <dbReference type="PROSITE-ProRule" id="PRU00221"/>
    </source>
</evidence>
<dbReference type="SUPFAM" id="SSF50998">
    <property type="entry name" value="Quinoprotein alcohol dehydrogenase-like"/>
    <property type="match status" value="1"/>
</dbReference>
<dbReference type="InterPro" id="IPR015943">
    <property type="entry name" value="WD40/YVTN_repeat-like_dom_sf"/>
</dbReference>
<dbReference type="PANTHER" id="PTHR19879">
    <property type="entry name" value="TRANSCRIPTION INITIATION FACTOR TFIID"/>
    <property type="match status" value="1"/>
</dbReference>
<keyword evidence="5" id="KW-1185">Reference proteome</keyword>
<dbReference type="InterPro" id="IPR011047">
    <property type="entry name" value="Quinoprotein_ADH-like_sf"/>
</dbReference>
<dbReference type="Gene3D" id="2.130.10.10">
    <property type="entry name" value="YVTN repeat-like/Quinoprotein amine dehydrogenase"/>
    <property type="match status" value="1"/>
</dbReference>
<dbReference type="Proteomes" id="UP000217889">
    <property type="component" value="Chromosome"/>
</dbReference>
<name>A0A291GUP4_9MICO</name>
<dbReference type="SMART" id="SM00320">
    <property type="entry name" value="WD40"/>
    <property type="match status" value="1"/>
</dbReference>
<gene>
    <name evidence="4" type="ORF">CFK41_03130</name>
</gene>